<name>A0A5C0UIB2_9PROT</name>
<dbReference type="InterPro" id="IPR015424">
    <property type="entry name" value="PyrdxlP-dep_Trfase"/>
</dbReference>
<reference evidence="16 17" key="1">
    <citation type="submission" date="2019-08" db="EMBL/GenBank/DDBJ databases">
        <title>Highly reduced genomes of protist endosymbionts show evolutionary convergence.</title>
        <authorList>
            <person name="George E."/>
            <person name="Husnik F."/>
            <person name="Tashyreva D."/>
            <person name="Prokopchuk G."/>
            <person name="Horak A."/>
            <person name="Kwong W.K."/>
            <person name="Lukes J."/>
            <person name="Keeling P.J."/>
        </authorList>
    </citation>
    <scope>NUCLEOTIDE SEQUENCE [LARGE SCALE GENOMIC DNA]</scope>
    <source>
        <strain evidence="16">1604HC</strain>
    </source>
</reference>
<evidence type="ECO:0000256" key="13">
    <source>
        <dbReference type="ARBA" id="ARBA00050776"/>
    </source>
</evidence>
<dbReference type="FunFam" id="3.40.640.10:FF:000084">
    <property type="entry name" value="IscS-like cysteine desulfurase"/>
    <property type="match status" value="1"/>
</dbReference>
<dbReference type="Pfam" id="PF00266">
    <property type="entry name" value="Aminotran_5"/>
    <property type="match status" value="1"/>
</dbReference>
<dbReference type="PIRSF" id="PIRSF005572">
    <property type="entry name" value="NifS"/>
    <property type="match status" value="1"/>
</dbReference>
<keyword evidence="7" id="KW-0479">Metal-binding</keyword>
<evidence type="ECO:0000256" key="3">
    <source>
        <dbReference type="ARBA" id="ARBA00006490"/>
    </source>
</evidence>
<dbReference type="KEGG" id="nabu:FZC36_02450"/>
<feature type="compositionally biased region" description="Polar residues" evidence="14">
    <location>
        <begin position="27"/>
        <end position="38"/>
    </location>
</feature>
<keyword evidence="6 16" id="KW-0808">Transferase</keyword>
<dbReference type="AlphaFoldDB" id="A0A5C0UIB2"/>
<evidence type="ECO:0000256" key="6">
    <source>
        <dbReference type="ARBA" id="ARBA00022679"/>
    </source>
</evidence>
<dbReference type="GO" id="GO:0008483">
    <property type="term" value="F:transaminase activity"/>
    <property type="evidence" value="ECO:0007669"/>
    <property type="project" value="UniProtKB-KW"/>
</dbReference>
<gene>
    <name evidence="16" type="ORF">FZC36_02450</name>
</gene>
<dbReference type="EMBL" id="CP043314">
    <property type="protein sequence ID" value="QEK39331.1"/>
    <property type="molecule type" value="Genomic_DNA"/>
</dbReference>
<dbReference type="PANTHER" id="PTHR11601:SF34">
    <property type="entry name" value="CYSTEINE DESULFURASE"/>
    <property type="match status" value="1"/>
</dbReference>
<evidence type="ECO:0000256" key="2">
    <source>
        <dbReference type="ARBA" id="ARBA00003120"/>
    </source>
</evidence>
<evidence type="ECO:0000256" key="10">
    <source>
        <dbReference type="ARBA" id="ARBA00023014"/>
    </source>
</evidence>
<dbReference type="SUPFAM" id="SSF53383">
    <property type="entry name" value="PLP-dependent transferases"/>
    <property type="match status" value="1"/>
</dbReference>
<feature type="compositionally biased region" description="Basic and acidic residues" evidence="14">
    <location>
        <begin position="1"/>
        <end position="12"/>
    </location>
</feature>
<keyword evidence="10" id="KW-0411">Iron-sulfur</keyword>
<comment type="cofactor">
    <cofactor evidence="1">
        <name>pyridoxal 5'-phosphate</name>
        <dbReference type="ChEBI" id="CHEBI:597326"/>
    </cofactor>
</comment>
<dbReference type="Proteomes" id="UP000324924">
    <property type="component" value="Chromosome"/>
</dbReference>
<evidence type="ECO:0000313" key="16">
    <source>
        <dbReference type="EMBL" id="QEK39331.1"/>
    </source>
</evidence>
<keyword evidence="17" id="KW-1185">Reference proteome</keyword>
<dbReference type="Gene3D" id="3.90.1150.10">
    <property type="entry name" value="Aspartate Aminotransferase, domain 1"/>
    <property type="match status" value="1"/>
</dbReference>
<dbReference type="Gene3D" id="3.40.640.10">
    <property type="entry name" value="Type I PLP-dependent aspartate aminotransferase-like (Major domain)"/>
    <property type="match status" value="1"/>
</dbReference>
<keyword evidence="11" id="KW-0535">Nitrogen fixation</keyword>
<dbReference type="GO" id="GO:0046872">
    <property type="term" value="F:metal ion binding"/>
    <property type="evidence" value="ECO:0007669"/>
    <property type="project" value="UniProtKB-KW"/>
</dbReference>
<keyword evidence="16" id="KW-0032">Aminotransferase</keyword>
<dbReference type="GO" id="GO:0051536">
    <property type="term" value="F:iron-sulfur cluster binding"/>
    <property type="evidence" value="ECO:0007669"/>
    <property type="project" value="UniProtKB-KW"/>
</dbReference>
<feature type="domain" description="Aminotransferase class V" evidence="15">
    <location>
        <begin position="65"/>
        <end position="429"/>
    </location>
</feature>
<sequence>MDNEKNNQRDTQDNLYGDNFVKEEVVNQKNTKQKNVSQKKTRFEDFSSDKSFDSVYREESFGDGVYLDYSATTPCDPSVVDVMSQSYKIFANPHSITHMYGWNATDLVESSRAKFASIIGAESKEIVFTSGATEANNLALKGVISNRRRNGLENPHIITTNIEHKATLETCHTLEKQGVEVTYLEVEKKTGLLDIEKLKKSIKSNTVIISISWVNSEIGVIQPIEEIGNICEEKNIYFHIDAAQALGRIDVDVKKCKATMVSFSAHKFYGPKGIGALYIKKRTRVDSIIDGGKQERGVRSGTISPQLCLGLAKAAEFSTKDLESENIRMKEMQDYLLSNLNNSISDIFINGDMNSRIPHNVNISFACVEGESLMMKMEKYAMSSASACSSQTLQPSYVLSAIGVDEDLIHTSLRMVMGRYTTMEDMKNFTNDLIESVNFLRNISPLWDMKKKGIDLKTVEWHDHH</sequence>
<dbReference type="InterPro" id="IPR015422">
    <property type="entry name" value="PyrdxlP-dep_Trfase_small"/>
</dbReference>
<evidence type="ECO:0000256" key="14">
    <source>
        <dbReference type="SAM" id="MobiDB-lite"/>
    </source>
</evidence>
<evidence type="ECO:0000256" key="5">
    <source>
        <dbReference type="ARBA" id="ARBA00013558"/>
    </source>
</evidence>
<evidence type="ECO:0000256" key="1">
    <source>
        <dbReference type="ARBA" id="ARBA00001933"/>
    </source>
</evidence>
<dbReference type="InterPro" id="IPR016454">
    <property type="entry name" value="Cysteine_dSase"/>
</dbReference>
<protein>
    <recommendedName>
        <fullName evidence="5">Cysteine desulfurase</fullName>
        <ecNumber evidence="4">2.8.1.7</ecNumber>
    </recommendedName>
    <alternativeName>
        <fullName evidence="12">Nitrogenase metalloclusters biosynthesis protein NifS</fullName>
    </alternativeName>
</protein>
<evidence type="ECO:0000313" key="17">
    <source>
        <dbReference type="Proteomes" id="UP000324924"/>
    </source>
</evidence>
<accession>A0A5C0UIB2</accession>
<dbReference type="EC" id="2.8.1.7" evidence="4"/>
<dbReference type="InterPro" id="IPR000192">
    <property type="entry name" value="Aminotrans_V_dom"/>
</dbReference>
<comment type="similarity">
    <text evidence="3">Belongs to the class-V pyridoxal-phosphate-dependent aminotransferase family. NifS/IscS subfamily.</text>
</comment>
<keyword evidence="9" id="KW-0408">Iron</keyword>
<dbReference type="GO" id="GO:0031071">
    <property type="term" value="F:cysteine desulfurase activity"/>
    <property type="evidence" value="ECO:0007669"/>
    <property type="project" value="UniProtKB-EC"/>
</dbReference>
<proteinExistence type="inferred from homology"/>
<organism evidence="16 17">
    <name type="scientific">Candidatus Nesciobacter abundans</name>
    <dbReference type="NCBI Taxonomy" id="2601668"/>
    <lineage>
        <taxon>Bacteria</taxon>
        <taxon>Pseudomonadati</taxon>
        <taxon>Pseudomonadota</taxon>
        <taxon>Alphaproteobacteria</taxon>
        <taxon>Holosporales</taxon>
        <taxon>Holosporaceae</taxon>
        <taxon>Candidatus Nesciobacter</taxon>
    </lineage>
</organism>
<feature type="region of interest" description="Disordered" evidence="14">
    <location>
        <begin position="1"/>
        <end position="41"/>
    </location>
</feature>
<evidence type="ECO:0000259" key="15">
    <source>
        <dbReference type="Pfam" id="PF00266"/>
    </source>
</evidence>
<evidence type="ECO:0000256" key="11">
    <source>
        <dbReference type="ARBA" id="ARBA00023231"/>
    </source>
</evidence>
<comment type="catalytic activity">
    <reaction evidence="13">
        <text>(sulfur carrier)-H + L-cysteine = (sulfur carrier)-SH + L-alanine</text>
        <dbReference type="Rhea" id="RHEA:43892"/>
        <dbReference type="Rhea" id="RHEA-COMP:14737"/>
        <dbReference type="Rhea" id="RHEA-COMP:14739"/>
        <dbReference type="ChEBI" id="CHEBI:29917"/>
        <dbReference type="ChEBI" id="CHEBI:35235"/>
        <dbReference type="ChEBI" id="CHEBI:57972"/>
        <dbReference type="ChEBI" id="CHEBI:64428"/>
        <dbReference type="EC" id="2.8.1.7"/>
    </reaction>
</comment>
<evidence type="ECO:0000256" key="9">
    <source>
        <dbReference type="ARBA" id="ARBA00023004"/>
    </source>
</evidence>
<dbReference type="InterPro" id="IPR015421">
    <property type="entry name" value="PyrdxlP-dep_Trfase_major"/>
</dbReference>
<keyword evidence="8" id="KW-0663">Pyridoxal phosphate</keyword>
<comment type="function">
    <text evidence="2">Catalyzes the removal of elemental sulfur atoms from cysteine to produce alanine. Seems to participate in the biosynthesis of the nitrogenase metalloclusters by providing the inorganic sulfur required for the Fe-S core formation.</text>
</comment>
<evidence type="ECO:0000256" key="7">
    <source>
        <dbReference type="ARBA" id="ARBA00022723"/>
    </source>
</evidence>
<dbReference type="PANTHER" id="PTHR11601">
    <property type="entry name" value="CYSTEINE DESULFURYLASE FAMILY MEMBER"/>
    <property type="match status" value="1"/>
</dbReference>
<evidence type="ECO:0000256" key="8">
    <source>
        <dbReference type="ARBA" id="ARBA00022898"/>
    </source>
</evidence>
<evidence type="ECO:0000256" key="4">
    <source>
        <dbReference type="ARBA" id="ARBA00012239"/>
    </source>
</evidence>
<dbReference type="OrthoDB" id="9808002at2"/>
<evidence type="ECO:0000256" key="12">
    <source>
        <dbReference type="ARBA" id="ARBA00031911"/>
    </source>
</evidence>